<reference evidence="1" key="1">
    <citation type="submission" date="2019-08" db="EMBL/GenBank/DDBJ databases">
        <authorList>
            <person name="Kucharzyk K."/>
            <person name="Murdoch R.W."/>
            <person name="Higgins S."/>
            <person name="Loffler F."/>
        </authorList>
    </citation>
    <scope>NUCLEOTIDE SEQUENCE</scope>
</reference>
<evidence type="ECO:0000313" key="1">
    <source>
        <dbReference type="EMBL" id="MPN50162.1"/>
    </source>
</evidence>
<name>A0A645IH45_9ZZZZ</name>
<accession>A0A645IH45</accession>
<organism evidence="1">
    <name type="scientific">bioreactor metagenome</name>
    <dbReference type="NCBI Taxonomy" id="1076179"/>
    <lineage>
        <taxon>unclassified sequences</taxon>
        <taxon>metagenomes</taxon>
        <taxon>ecological metagenomes</taxon>
    </lineage>
</organism>
<sequence>MFSKKQQDNQDVLKEYERLSTSTKKFFKLFFAIKENRYKFINTISMQSYEELNLEKYSDLTFNEEFLLFVENKLKIKN</sequence>
<gene>
    <name evidence="1" type="ORF">SDC9_197788</name>
</gene>
<dbReference type="AlphaFoldDB" id="A0A645IH45"/>
<protein>
    <submittedName>
        <fullName evidence="1">Uncharacterized protein</fullName>
    </submittedName>
</protein>
<dbReference type="EMBL" id="VSSQ01114071">
    <property type="protein sequence ID" value="MPN50162.1"/>
    <property type="molecule type" value="Genomic_DNA"/>
</dbReference>
<comment type="caution">
    <text evidence="1">The sequence shown here is derived from an EMBL/GenBank/DDBJ whole genome shotgun (WGS) entry which is preliminary data.</text>
</comment>
<proteinExistence type="predicted"/>